<dbReference type="AlphaFoldDB" id="A0A3D9LM85"/>
<accession>A0A3D9LM85</accession>
<keyword evidence="1" id="KW-0472">Membrane</keyword>
<keyword evidence="1" id="KW-1133">Transmembrane helix</keyword>
<keyword evidence="3" id="KW-1185">Reference proteome</keyword>
<evidence type="ECO:0000313" key="2">
    <source>
        <dbReference type="EMBL" id="REE07674.1"/>
    </source>
</evidence>
<reference evidence="2 3" key="1">
    <citation type="submission" date="2018-07" db="EMBL/GenBank/DDBJ databases">
        <title>Genomic Encyclopedia of Type Strains, Phase III (KMG-III): the genomes of soil and plant-associated and newly described type strains.</title>
        <authorList>
            <person name="Whitman W."/>
        </authorList>
    </citation>
    <scope>NUCLEOTIDE SEQUENCE [LARGE SCALE GENOMIC DNA]</scope>
    <source>
        <strain evidence="2 3">CECT 7948</strain>
    </source>
</reference>
<protein>
    <submittedName>
        <fullName evidence="2">Uncharacterized protein</fullName>
    </submittedName>
</protein>
<evidence type="ECO:0000256" key="1">
    <source>
        <dbReference type="SAM" id="Phobius"/>
    </source>
</evidence>
<name>A0A3D9LM85_9FLAO</name>
<feature type="transmembrane region" description="Helical" evidence="1">
    <location>
        <begin position="12"/>
        <end position="31"/>
    </location>
</feature>
<proteinExistence type="predicted"/>
<dbReference type="EMBL" id="QREI01000011">
    <property type="protein sequence ID" value="REE07674.1"/>
    <property type="molecule type" value="Genomic_DNA"/>
</dbReference>
<organism evidence="2 3">
    <name type="scientific">Winogradskyella pacifica</name>
    <dbReference type="NCBI Taxonomy" id="664642"/>
    <lineage>
        <taxon>Bacteria</taxon>
        <taxon>Pseudomonadati</taxon>
        <taxon>Bacteroidota</taxon>
        <taxon>Flavobacteriia</taxon>
        <taxon>Flavobacteriales</taxon>
        <taxon>Flavobacteriaceae</taxon>
        <taxon>Winogradskyella</taxon>
    </lineage>
</organism>
<sequence>MKMFGDYPLAKIFYLKVLARGFLNLLLVVVIDFNL</sequence>
<comment type="caution">
    <text evidence="2">The sequence shown here is derived from an EMBL/GenBank/DDBJ whole genome shotgun (WGS) entry which is preliminary data.</text>
</comment>
<keyword evidence="1" id="KW-0812">Transmembrane</keyword>
<dbReference type="Proteomes" id="UP000256919">
    <property type="component" value="Unassembled WGS sequence"/>
</dbReference>
<gene>
    <name evidence="2" type="ORF">DFQ09_1114</name>
</gene>
<evidence type="ECO:0000313" key="3">
    <source>
        <dbReference type="Proteomes" id="UP000256919"/>
    </source>
</evidence>